<dbReference type="GO" id="GO:0005525">
    <property type="term" value="F:GTP binding"/>
    <property type="evidence" value="ECO:0007669"/>
    <property type="project" value="UniProtKB-UniRule"/>
</dbReference>
<keyword evidence="2 4" id="KW-0547">Nucleotide-binding</keyword>
<comment type="subunit">
    <text evidence="4">Homodimer. Polymerizes to form a dynamic ring structure in a strictly GTP-dependent manner. Interacts directly with several other division proteins.</text>
</comment>
<feature type="binding site" evidence="4">
    <location>
        <begin position="152"/>
        <end position="154"/>
    </location>
    <ligand>
        <name>GTP</name>
        <dbReference type="ChEBI" id="CHEBI:37565"/>
    </ligand>
</feature>
<name>A0A1G2QZN8_9BACT</name>
<reference evidence="8 9" key="1">
    <citation type="journal article" date="2016" name="Nat. Commun.">
        <title>Thousands of microbial genomes shed light on interconnected biogeochemical processes in an aquifer system.</title>
        <authorList>
            <person name="Anantharaman K."/>
            <person name="Brown C.T."/>
            <person name="Hug L.A."/>
            <person name="Sharon I."/>
            <person name="Castelle C.J."/>
            <person name="Probst A.J."/>
            <person name="Thomas B.C."/>
            <person name="Singh A."/>
            <person name="Wilkins M.J."/>
            <person name="Karaoz U."/>
            <person name="Brodie E.L."/>
            <person name="Williams K.H."/>
            <person name="Hubbard S.S."/>
            <person name="Banfield J.F."/>
        </authorList>
    </citation>
    <scope>NUCLEOTIDE SEQUENCE [LARGE SCALE GENOMIC DNA]</scope>
</reference>
<feature type="region of interest" description="Disordered" evidence="5">
    <location>
        <begin position="401"/>
        <end position="432"/>
    </location>
</feature>
<dbReference type="Pfam" id="PF00091">
    <property type="entry name" value="Tubulin"/>
    <property type="match status" value="1"/>
</dbReference>
<comment type="function">
    <text evidence="4">Essential cell division protein that forms a contractile ring structure (Z ring) at the future cell division site. The regulation of the ring assembly controls the timing and the location of cell division. One of the functions of the FtsZ ring is to recruit other cell division proteins to the septum to produce a new cell wall between the dividing cells. Binds GTP and shows GTPase activity.</text>
</comment>
<proteinExistence type="inferred from homology"/>
<dbReference type="EMBL" id="MHTV01000044">
    <property type="protein sequence ID" value="OHA65482.1"/>
    <property type="molecule type" value="Genomic_DNA"/>
</dbReference>
<sequence>MAKNGTKKSGKKMPPRKSRKTKTKKEVLAGIKTSLGKAADNSFDKEKDIFEGVHKTKIRVIGVGGGGGNIVSQIAPRVSRVDFVGVNADSQALKELGKHVKQFSFGQDVTRGLGFGMDAEASERAARAEKERLRKIVEGYDICFLIASLGGGTGSGAAPVLAETSHELKNLTFGIFTMPFSFEGEKRRQVAEAALEKLKPFVNAYVVIRNDAIFEIIEKKTPFPKALAELNSRLADSLEGFMNVLGLPGLINVDFADVRSLLEGRGRLAYVHSVTAVGPAKAAESVRMLLSNPLYNYGIEGVDRMLFNVSGDKDLKMQEVAHISSAISEANPKAKIIFGVSCNAKLKDKIQVTLFAIGCGGGNKSGEEPLAEEKQGISVKPKLTSPKKKPMKHKLFARVAPKKKNIPARTQAMKAESAIPPAGDREHESKSFVRRNGLEVKKAVDEEIRELEKKEKEWDIPAFLRKKA</sequence>
<evidence type="ECO:0000256" key="4">
    <source>
        <dbReference type="HAMAP-Rule" id="MF_00909"/>
    </source>
</evidence>
<evidence type="ECO:0000256" key="3">
    <source>
        <dbReference type="ARBA" id="ARBA00023134"/>
    </source>
</evidence>
<dbReference type="Proteomes" id="UP000178092">
    <property type="component" value="Unassembled WGS sequence"/>
</dbReference>
<dbReference type="AlphaFoldDB" id="A0A1G2QZN8"/>
<dbReference type="SUPFAM" id="SSF55307">
    <property type="entry name" value="Tubulin C-terminal domain-like"/>
    <property type="match status" value="1"/>
</dbReference>
<feature type="compositionally biased region" description="Basic and acidic residues" evidence="5">
    <location>
        <begin position="423"/>
        <end position="432"/>
    </location>
</feature>
<evidence type="ECO:0000313" key="9">
    <source>
        <dbReference type="Proteomes" id="UP000178092"/>
    </source>
</evidence>
<evidence type="ECO:0000256" key="1">
    <source>
        <dbReference type="ARBA" id="ARBA00009690"/>
    </source>
</evidence>
<feature type="binding site" evidence="4">
    <location>
        <begin position="65"/>
        <end position="69"/>
    </location>
    <ligand>
        <name>GTP</name>
        <dbReference type="ChEBI" id="CHEBI:37565"/>
    </ligand>
</feature>
<evidence type="ECO:0000259" key="7">
    <source>
        <dbReference type="SMART" id="SM00865"/>
    </source>
</evidence>
<feature type="binding site" evidence="4">
    <location>
        <position position="187"/>
    </location>
    <ligand>
        <name>GTP</name>
        <dbReference type="ChEBI" id="CHEBI:37565"/>
    </ligand>
</feature>
<dbReference type="InterPro" id="IPR003008">
    <property type="entry name" value="Tubulin_FtsZ_GTPase"/>
</dbReference>
<feature type="compositionally biased region" description="Basic residues" evidence="5">
    <location>
        <begin position="1"/>
        <end position="23"/>
    </location>
</feature>
<dbReference type="Gene3D" id="3.40.50.1440">
    <property type="entry name" value="Tubulin/FtsZ, GTPase domain"/>
    <property type="match status" value="1"/>
</dbReference>
<dbReference type="InterPro" id="IPR024757">
    <property type="entry name" value="FtsZ_C"/>
</dbReference>
<dbReference type="PRINTS" id="PR00423">
    <property type="entry name" value="CELLDVISFTSZ"/>
</dbReference>
<keyword evidence="4" id="KW-0132">Cell division</keyword>
<dbReference type="PANTHER" id="PTHR30314">
    <property type="entry name" value="CELL DIVISION PROTEIN FTSZ-RELATED"/>
    <property type="match status" value="1"/>
</dbReference>
<dbReference type="SMART" id="SM00865">
    <property type="entry name" value="Tubulin_C"/>
    <property type="match status" value="1"/>
</dbReference>
<organism evidence="8 9">
    <name type="scientific">Candidatus Wildermuthbacteria bacterium RIFCSPHIGHO2_02_FULL_45_25</name>
    <dbReference type="NCBI Taxonomy" id="1802450"/>
    <lineage>
        <taxon>Bacteria</taxon>
        <taxon>Candidatus Wildermuthiibacteriota</taxon>
    </lineage>
</organism>
<evidence type="ECO:0000313" key="8">
    <source>
        <dbReference type="EMBL" id="OHA65482.1"/>
    </source>
</evidence>
<dbReference type="GO" id="GO:0032153">
    <property type="term" value="C:cell division site"/>
    <property type="evidence" value="ECO:0007669"/>
    <property type="project" value="UniProtKB-UniRule"/>
</dbReference>
<keyword evidence="4" id="KW-0963">Cytoplasm</keyword>
<dbReference type="SUPFAM" id="SSF52490">
    <property type="entry name" value="Tubulin nucleotide-binding domain-like"/>
    <property type="match status" value="1"/>
</dbReference>
<dbReference type="CDD" id="cd02201">
    <property type="entry name" value="FtsZ_type1"/>
    <property type="match status" value="1"/>
</dbReference>
<dbReference type="InterPro" id="IPR045061">
    <property type="entry name" value="FtsZ/CetZ"/>
</dbReference>
<evidence type="ECO:0000259" key="6">
    <source>
        <dbReference type="SMART" id="SM00864"/>
    </source>
</evidence>
<keyword evidence="4" id="KW-0131">Cell cycle</keyword>
<dbReference type="GO" id="GO:0003924">
    <property type="term" value="F:GTPase activity"/>
    <property type="evidence" value="ECO:0007669"/>
    <property type="project" value="UniProtKB-UniRule"/>
</dbReference>
<evidence type="ECO:0000256" key="2">
    <source>
        <dbReference type="ARBA" id="ARBA00022741"/>
    </source>
</evidence>
<dbReference type="PROSITE" id="PS00227">
    <property type="entry name" value="TUBULIN"/>
    <property type="match status" value="1"/>
</dbReference>
<feature type="domain" description="Tubulin/FtsZ 2-layer sandwich" evidence="7">
    <location>
        <begin position="251"/>
        <end position="368"/>
    </location>
</feature>
<feature type="region of interest" description="Disordered" evidence="5">
    <location>
        <begin position="1"/>
        <end position="25"/>
    </location>
</feature>
<dbReference type="PANTHER" id="PTHR30314:SF3">
    <property type="entry name" value="MITOCHONDRIAL DIVISION PROTEIN FSZA"/>
    <property type="match status" value="1"/>
</dbReference>
<gene>
    <name evidence="4" type="primary">ftsZ</name>
    <name evidence="8" type="ORF">A3C04_02700</name>
</gene>
<dbReference type="GO" id="GO:0043093">
    <property type="term" value="P:FtsZ-dependent cytokinesis"/>
    <property type="evidence" value="ECO:0007669"/>
    <property type="project" value="UniProtKB-UniRule"/>
</dbReference>
<dbReference type="InterPro" id="IPR018316">
    <property type="entry name" value="Tubulin/FtsZ_2-layer-sand-dom"/>
</dbReference>
<keyword evidence="3 4" id="KW-0342">GTP-binding</keyword>
<dbReference type="InterPro" id="IPR017975">
    <property type="entry name" value="Tubulin_CS"/>
</dbReference>
<dbReference type="GO" id="GO:0005874">
    <property type="term" value="C:microtubule"/>
    <property type="evidence" value="ECO:0007669"/>
    <property type="project" value="InterPro"/>
</dbReference>
<dbReference type="Pfam" id="PF12327">
    <property type="entry name" value="FtsZ_C"/>
    <property type="match status" value="1"/>
</dbReference>
<dbReference type="SMART" id="SM00864">
    <property type="entry name" value="Tubulin"/>
    <property type="match status" value="1"/>
</dbReference>
<dbReference type="GO" id="GO:0005737">
    <property type="term" value="C:cytoplasm"/>
    <property type="evidence" value="ECO:0007669"/>
    <property type="project" value="UniProtKB-SubCell"/>
</dbReference>
<evidence type="ECO:0000256" key="5">
    <source>
        <dbReference type="SAM" id="MobiDB-lite"/>
    </source>
</evidence>
<dbReference type="InterPro" id="IPR036525">
    <property type="entry name" value="Tubulin/FtsZ_GTPase_sf"/>
</dbReference>
<keyword evidence="4" id="KW-0717">Septation</keyword>
<dbReference type="GO" id="GO:0051258">
    <property type="term" value="P:protein polymerization"/>
    <property type="evidence" value="ECO:0007669"/>
    <property type="project" value="UniProtKB-UniRule"/>
</dbReference>
<dbReference type="HAMAP" id="MF_00909">
    <property type="entry name" value="FtsZ"/>
    <property type="match status" value="1"/>
</dbReference>
<dbReference type="GO" id="GO:0000917">
    <property type="term" value="P:division septum assembly"/>
    <property type="evidence" value="ECO:0007669"/>
    <property type="project" value="UniProtKB-KW"/>
</dbReference>
<comment type="subcellular location">
    <subcellularLocation>
        <location evidence="4">Cytoplasm</location>
    </subcellularLocation>
    <text evidence="4">Assembles at midcell at the inner surface of the cytoplasmic membrane.</text>
</comment>
<feature type="domain" description="Tubulin/FtsZ GTPase" evidence="6">
    <location>
        <begin position="57"/>
        <end position="249"/>
    </location>
</feature>
<accession>A0A1G2QZN8</accession>
<comment type="similarity">
    <text evidence="1 4">Belongs to the FtsZ family.</text>
</comment>
<comment type="caution">
    <text evidence="8">The sequence shown here is derived from an EMBL/GenBank/DDBJ whole genome shotgun (WGS) entry which is preliminary data.</text>
</comment>
<dbReference type="InterPro" id="IPR008280">
    <property type="entry name" value="Tub_FtsZ_C"/>
</dbReference>
<protein>
    <recommendedName>
        <fullName evidence="4">Cell division protein FtsZ</fullName>
    </recommendedName>
</protein>
<dbReference type="GO" id="GO:0007017">
    <property type="term" value="P:microtubule-based process"/>
    <property type="evidence" value="ECO:0007669"/>
    <property type="project" value="InterPro"/>
</dbReference>
<feature type="binding site" evidence="4">
    <location>
        <position position="183"/>
    </location>
    <ligand>
        <name>GTP</name>
        <dbReference type="ChEBI" id="CHEBI:37565"/>
    </ligand>
</feature>
<feature type="binding site" evidence="4">
    <location>
        <position position="231"/>
    </location>
    <ligand>
        <name>GTP</name>
        <dbReference type="ChEBI" id="CHEBI:37565"/>
    </ligand>
</feature>
<dbReference type="InterPro" id="IPR000158">
    <property type="entry name" value="Cell_div_FtsZ"/>
</dbReference>